<evidence type="ECO:0000313" key="2">
    <source>
        <dbReference type="EMBL" id="AIL44046.1"/>
    </source>
</evidence>
<reference evidence="2" key="2">
    <citation type="journal article" date="2015" name="Genome Biol. Evol.">
        <title>Complete Genome Sequence and Transcriptomic Analysis of the Novel Pathogen Elizabethkingia anophelis in Response to Oxidative Stress.</title>
        <authorList>
            <person name="Li Y."/>
            <person name="Liu Y."/>
            <person name="Chew S.C."/>
            <person name="Tay M."/>
            <person name="Salido M.M."/>
            <person name="Teo J."/>
            <person name="Lauro F.M."/>
            <person name="Givskov M."/>
            <person name="Yang L."/>
        </authorList>
    </citation>
    <scope>NUCLEOTIDE SEQUENCE</scope>
    <source>
        <strain evidence="2">NUHP1</strain>
    </source>
</reference>
<dbReference type="RefSeq" id="WP_021348473.1">
    <property type="nucleotide sequence ID" value="NZ_CP007547.1"/>
</dbReference>
<feature type="region of interest" description="Disordered" evidence="1">
    <location>
        <begin position="138"/>
        <end position="179"/>
    </location>
</feature>
<dbReference type="Proteomes" id="UP000028933">
    <property type="component" value="Chromosome"/>
</dbReference>
<protein>
    <recommendedName>
        <fullName evidence="4">Protein in cluster with ribosomal protein L32p, Bacteroidetes/Chlorobi subfamily</fullName>
    </recommendedName>
</protein>
<gene>
    <name evidence="2" type="ORF">BD94_0271</name>
</gene>
<organism evidence="2 3">
    <name type="scientific">Elizabethkingia anophelis NUHP1</name>
    <dbReference type="NCBI Taxonomy" id="1338011"/>
    <lineage>
        <taxon>Bacteria</taxon>
        <taxon>Pseudomonadati</taxon>
        <taxon>Bacteroidota</taxon>
        <taxon>Flavobacteriia</taxon>
        <taxon>Flavobacteriales</taxon>
        <taxon>Weeksellaceae</taxon>
        <taxon>Elizabethkingia</taxon>
    </lineage>
</organism>
<evidence type="ECO:0008006" key="4">
    <source>
        <dbReference type="Google" id="ProtNLM"/>
    </source>
</evidence>
<proteinExistence type="predicted"/>
<evidence type="ECO:0000256" key="1">
    <source>
        <dbReference type="SAM" id="MobiDB-lite"/>
    </source>
</evidence>
<dbReference type="HOGENOM" id="CLU_094155_0_0_10"/>
<dbReference type="STRING" id="1338011.BD94_0271"/>
<dbReference type="eggNOG" id="COG1399">
    <property type="taxonomic scope" value="Bacteria"/>
</dbReference>
<dbReference type="AlphaFoldDB" id="A0A077E8Z0"/>
<evidence type="ECO:0000313" key="3">
    <source>
        <dbReference type="Proteomes" id="UP000028933"/>
    </source>
</evidence>
<sequence>MEKIRNYNIAFTGLKNGKHEFIFDVKQEFFNLFDTEQEFDKADLEVKAMLDKHSTFLEFDIKVEGTVQLTCDISNEDFSHPIQNDIKVLVKFGEEYDDSNEEVIVIPQNEYEFNISQLIFEAVVLAIPMKKLSPNLTEEDLEALEQYSPKEVEEDQKDENEEGEIDPRWAALNKLKGKN</sequence>
<accession>A0A077E8Z0</accession>
<dbReference type="EMBL" id="CP007547">
    <property type="protein sequence ID" value="AIL44046.1"/>
    <property type="molecule type" value="Genomic_DNA"/>
</dbReference>
<reference evidence="2" key="1">
    <citation type="journal article" date="2013" name="Lancet">
        <title>First case of E anophelis outbreak in an intensive-care unit.</title>
        <authorList>
            <person name="Teo J."/>
            <person name="Tan S.Y."/>
            <person name="Tay M."/>
            <person name="Ding Y."/>
            <person name="Kjelleberg S."/>
            <person name="Givskov M."/>
            <person name="Lin R.T."/>
            <person name="Yang L."/>
        </authorList>
    </citation>
    <scope>NUCLEOTIDE SEQUENCE [LARGE SCALE GENOMIC DNA]</scope>
    <source>
        <strain evidence="2">NUHP1</strain>
    </source>
</reference>
<dbReference type="Pfam" id="PF02620">
    <property type="entry name" value="YceD"/>
    <property type="match status" value="1"/>
</dbReference>
<name>A0A077E8Z0_9FLAO</name>
<dbReference type="InterPro" id="IPR003772">
    <property type="entry name" value="YceD"/>
</dbReference>
<dbReference type="KEGG" id="eao:BD94_0271"/>
<feature type="compositionally biased region" description="Acidic residues" evidence="1">
    <location>
        <begin position="152"/>
        <end position="164"/>
    </location>
</feature>